<dbReference type="NCBIfam" id="TIGR04371">
    <property type="entry name" value="methyltran_NanM"/>
    <property type="match status" value="1"/>
</dbReference>
<reference evidence="1 2" key="1">
    <citation type="submission" date="2018-01" db="EMBL/GenBank/DDBJ databases">
        <authorList>
            <person name="Fu G.-Y."/>
        </authorList>
    </citation>
    <scope>NUCLEOTIDE SEQUENCE [LARGE SCALE GENOMIC DNA]</scope>
    <source>
        <strain evidence="1 2">SY39</strain>
    </source>
</reference>
<proteinExistence type="predicted"/>
<dbReference type="OrthoDB" id="339886at2"/>
<organism evidence="1 2">
    <name type="scientific">Pseudazoarcus pumilus</name>
    <dbReference type="NCBI Taxonomy" id="2067960"/>
    <lineage>
        <taxon>Bacteria</taxon>
        <taxon>Pseudomonadati</taxon>
        <taxon>Pseudomonadota</taxon>
        <taxon>Betaproteobacteria</taxon>
        <taxon>Rhodocyclales</taxon>
        <taxon>Zoogloeaceae</taxon>
        <taxon>Pseudazoarcus</taxon>
    </lineage>
</organism>
<gene>
    <name evidence="1" type="ORF">C0099_02430</name>
</gene>
<protein>
    <submittedName>
        <fullName evidence="1">Putative sugar O-methyltransferase</fullName>
    </submittedName>
</protein>
<name>A0A2I6S3Q6_9RHOO</name>
<dbReference type="InterPro" id="IPR029063">
    <property type="entry name" value="SAM-dependent_MTases_sf"/>
</dbReference>
<dbReference type="SUPFAM" id="SSF53335">
    <property type="entry name" value="S-adenosyl-L-methionine-dependent methyltransferases"/>
    <property type="match status" value="1"/>
</dbReference>
<sequence>MRFISTSDPVMHNTDAELDLLLRDMDEADPQYRPTAFWRTALDRLIPELGDGGLQRFRSLPGPLSFFVPTYGFPGIHTTPARFTPLRHALENLELGDRRCSIHLERLLTGEAQAESDYRVLCAADQPLRPPFLDQFSEGEAAAPIEQFEFDGRRFGRSSLNYLLGLAFLKRHCDLSEVRTVLEIGGGFGSLGEILLADKRNDVFYINADIPPTVHCAHHYLSTTHGRNSILGYAESRNEKVLDISAMRASHRAATLAAWQLPRLQGTVDLFVNFISFQEMEPDVVCNYLGQIKRLQARYILLRNLREGKAKATPGTVGVIDPIKGEMYDEFLGQSYRLVACNTVPFGYRTVDGFHSELRVYERR</sequence>
<dbReference type="InterPro" id="IPR030807">
    <property type="entry name" value="Methyltran_NanM"/>
</dbReference>
<evidence type="ECO:0000313" key="1">
    <source>
        <dbReference type="EMBL" id="AUN93899.1"/>
    </source>
</evidence>
<dbReference type="KEGG" id="atw:C0099_02430"/>
<dbReference type="EMBL" id="CP025682">
    <property type="protein sequence ID" value="AUN93899.1"/>
    <property type="molecule type" value="Genomic_DNA"/>
</dbReference>
<keyword evidence="2" id="KW-1185">Reference proteome</keyword>
<evidence type="ECO:0000313" key="2">
    <source>
        <dbReference type="Proteomes" id="UP000242205"/>
    </source>
</evidence>
<dbReference type="GO" id="GO:0008168">
    <property type="term" value="F:methyltransferase activity"/>
    <property type="evidence" value="ECO:0007669"/>
    <property type="project" value="UniProtKB-KW"/>
</dbReference>
<keyword evidence="1" id="KW-0808">Transferase</keyword>
<accession>A0A2I6S3Q6</accession>
<keyword evidence="1" id="KW-0489">Methyltransferase</keyword>
<dbReference type="Proteomes" id="UP000242205">
    <property type="component" value="Chromosome"/>
</dbReference>
<dbReference type="AlphaFoldDB" id="A0A2I6S3Q6"/>
<dbReference type="GO" id="GO:0032259">
    <property type="term" value="P:methylation"/>
    <property type="evidence" value="ECO:0007669"/>
    <property type="project" value="UniProtKB-KW"/>
</dbReference>